<keyword evidence="6" id="KW-0479">Metal-binding</keyword>
<comment type="similarity">
    <text evidence="2">Belongs to the fatty acid desaturase type 1 family. AlkB subfamily.</text>
</comment>
<keyword evidence="5 12" id="KW-0812">Transmembrane</keyword>
<keyword evidence="3" id="KW-1003">Cell membrane</keyword>
<evidence type="ECO:0000313" key="14">
    <source>
        <dbReference type="EMBL" id="SIS52811.1"/>
    </source>
</evidence>
<evidence type="ECO:0000256" key="7">
    <source>
        <dbReference type="ARBA" id="ARBA00022989"/>
    </source>
</evidence>
<dbReference type="GO" id="GO:0006629">
    <property type="term" value="P:lipid metabolic process"/>
    <property type="evidence" value="ECO:0007669"/>
    <property type="project" value="InterPro"/>
</dbReference>
<evidence type="ECO:0000256" key="10">
    <source>
        <dbReference type="ARBA" id="ARBA00023033"/>
    </source>
</evidence>
<keyword evidence="8" id="KW-0560">Oxidoreductase</keyword>
<reference evidence="14 15" key="1">
    <citation type="submission" date="2017-01" db="EMBL/GenBank/DDBJ databases">
        <authorList>
            <person name="Mah S.A."/>
            <person name="Swanson W.J."/>
            <person name="Moy G.W."/>
            <person name="Vacquier V.D."/>
        </authorList>
    </citation>
    <scope>NUCLEOTIDE SEQUENCE [LARGE SCALE GENOMIC DNA]</scope>
    <source>
        <strain evidence="14 15">DSM 26375</strain>
    </source>
</reference>
<evidence type="ECO:0000256" key="8">
    <source>
        <dbReference type="ARBA" id="ARBA00023002"/>
    </source>
</evidence>
<evidence type="ECO:0000256" key="11">
    <source>
        <dbReference type="ARBA" id="ARBA00023136"/>
    </source>
</evidence>
<evidence type="ECO:0000256" key="5">
    <source>
        <dbReference type="ARBA" id="ARBA00022692"/>
    </source>
</evidence>
<sequence>MMGQDRLAALGAVMRGRDAASRAMRDFAIVTLAPAGLLVAGVVLGGWVAVLALIFISPIVWALDRSAARAAPHVPGADEFPAADGLSVVLALMHLVLLPFMVWALAGGVVLSTGAWLALFAGFGLWIGQVSNSNAHELIHRQDRGLRALGVAVYASVGYGHHASAHRLVHHRHVATGDDPNTALRGEHVYAFMRRAWPAEFVAGWQMETVLRTRARRRGLHPYAVYLGAVVLAMGLAVGLGGAAGLFIWAGLAIWAQMQLLLSDYVQHYGLLRARLPGGKPEPVGPQHSWDAPHWASSALMLNAPRHADHHAHPGRAYPALDLPDGGLRLPYSLPVMAALALVPPVWFRVMDRRLPPEPPPSFRL</sequence>
<keyword evidence="11 12" id="KW-0472">Membrane</keyword>
<accession>A0A1N7JU56</accession>
<evidence type="ECO:0000256" key="3">
    <source>
        <dbReference type="ARBA" id="ARBA00022475"/>
    </source>
</evidence>
<dbReference type="GO" id="GO:0004497">
    <property type="term" value="F:monooxygenase activity"/>
    <property type="evidence" value="ECO:0007669"/>
    <property type="project" value="UniProtKB-KW"/>
</dbReference>
<feature type="transmembrane region" description="Helical" evidence="12">
    <location>
        <begin position="109"/>
        <end position="128"/>
    </location>
</feature>
<keyword evidence="9" id="KW-0408">Iron</keyword>
<comment type="subcellular location">
    <subcellularLocation>
        <location evidence="1">Cell inner membrane</location>
        <topology evidence="1">Multi-pass membrane protein</topology>
    </subcellularLocation>
</comment>
<keyword evidence="10 14" id="KW-0503">Monooxygenase</keyword>
<dbReference type="GO" id="GO:0005886">
    <property type="term" value="C:plasma membrane"/>
    <property type="evidence" value="ECO:0007669"/>
    <property type="project" value="UniProtKB-SubCell"/>
</dbReference>
<dbReference type="InterPro" id="IPR033885">
    <property type="entry name" value="AlkB/XylM"/>
</dbReference>
<evidence type="ECO:0000256" key="9">
    <source>
        <dbReference type="ARBA" id="ARBA00023004"/>
    </source>
</evidence>
<proteinExistence type="inferred from homology"/>
<dbReference type="CDD" id="cd03512">
    <property type="entry name" value="Alkane-hydroxylase"/>
    <property type="match status" value="1"/>
</dbReference>
<gene>
    <name evidence="14" type="ORF">SAMN05421774_10153</name>
</gene>
<evidence type="ECO:0000256" key="1">
    <source>
        <dbReference type="ARBA" id="ARBA00004429"/>
    </source>
</evidence>
<dbReference type="Proteomes" id="UP000186141">
    <property type="component" value="Unassembled WGS sequence"/>
</dbReference>
<feature type="transmembrane region" description="Helical" evidence="12">
    <location>
        <begin position="35"/>
        <end position="61"/>
    </location>
</feature>
<dbReference type="GO" id="GO:0046872">
    <property type="term" value="F:metal ion binding"/>
    <property type="evidence" value="ECO:0007669"/>
    <property type="project" value="UniProtKB-KW"/>
</dbReference>
<dbReference type="Pfam" id="PF00487">
    <property type="entry name" value="FA_desaturase"/>
    <property type="match status" value="1"/>
</dbReference>
<evidence type="ECO:0000259" key="13">
    <source>
        <dbReference type="Pfam" id="PF00487"/>
    </source>
</evidence>
<dbReference type="AlphaFoldDB" id="A0A1N7JU56"/>
<dbReference type="EMBL" id="FTOT01000001">
    <property type="protein sequence ID" value="SIS52811.1"/>
    <property type="molecule type" value="Genomic_DNA"/>
</dbReference>
<evidence type="ECO:0000256" key="4">
    <source>
        <dbReference type="ARBA" id="ARBA00022519"/>
    </source>
</evidence>
<dbReference type="InterPro" id="IPR005804">
    <property type="entry name" value="FA_desaturase_dom"/>
</dbReference>
<keyword evidence="4" id="KW-0997">Cell inner membrane</keyword>
<feature type="transmembrane region" description="Helical" evidence="12">
    <location>
        <begin position="223"/>
        <end position="256"/>
    </location>
</feature>
<keyword evidence="15" id="KW-1185">Reference proteome</keyword>
<dbReference type="RefSeq" id="WP_229740416.1">
    <property type="nucleotide sequence ID" value="NZ_BMEH01000001.1"/>
</dbReference>
<organism evidence="14 15">
    <name type="scientific">Gemmobacter megaterium</name>
    <dbReference type="NCBI Taxonomy" id="1086013"/>
    <lineage>
        <taxon>Bacteria</taxon>
        <taxon>Pseudomonadati</taxon>
        <taxon>Pseudomonadota</taxon>
        <taxon>Alphaproteobacteria</taxon>
        <taxon>Rhodobacterales</taxon>
        <taxon>Paracoccaceae</taxon>
        <taxon>Gemmobacter</taxon>
    </lineage>
</organism>
<feature type="domain" description="Fatty acid desaturase" evidence="13">
    <location>
        <begin position="115"/>
        <end position="322"/>
    </location>
</feature>
<dbReference type="STRING" id="1086013.SAMN05421774_10153"/>
<name>A0A1N7JU56_9RHOB</name>
<evidence type="ECO:0000313" key="15">
    <source>
        <dbReference type="Proteomes" id="UP000186141"/>
    </source>
</evidence>
<keyword evidence="7 12" id="KW-1133">Transmembrane helix</keyword>
<dbReference type="PANTHER" id="PTHR38674">
    <property type="entry name" value="ALKANE 1-MONOOXYGENASE 1"/>
    <property type="match status" value="1"/>
</dbReference>
<evidence type="ECO:0000256" key="2">
    <source>
        <dbReference type="ARBA" id="ARBA00010823"/>
    </source>
</evidence>
<dbReference type="PANTHER" id="PTHR38674:SF1">
    <property type="entry name" value="ALKANE 1-MONOOXYGENASE 1"/>
    <property type="match status" value="1"/>
</dbReference>
<evidence type="ECO:0000256" key="6">
    <source>
        <dbReference type="ARBA" id="ARBA00022723"/>
    </source>
</evidence>
<protein>
    <submittedName>
        <fullName evidence="14">Alkane 1-monooxygenase</fullName>
    </submittedName>
</protein>
<evidence type="ECO:0000256" key="12">
    <source>
        <dbReference type="SAM" id="Phobius"/>
    </source>
</evidence>